<evidence type="ECO:0000313" key="8">
    <source>
        <dbReference type="Proteomes" id="UP001236500"/>
    </source>
</evidence>
<dbReference type="PANTHER" id="PTHR30086:SF20">
    <property type="entry name" value="ARGININE EXPORTER PROTEIN ARGO-RELATED"/>
    <property type="match status" value="1"/>
</dbReference>
<keyword evidence="3 6" id="KW-0812">Transmembrane</keyword>
<dbReference type="Pfam" id="PF01810">
    <property type="entry name" value="LysE"/>
    <property type="match status" value="1"/>
</dbReference>
<keyword evidence="2" id="KW-1003">Cell membrane</keyword>
<accession>A0ABY8NGA2</accession>
<reference evidence="7 8" key="1">
    <citation type="submission" date="2023-02" db="EMBL/GenBank/DDBJ databases">
        <title>Description and genomic characterization of Microbulbifer bruguierae sp. nov., isolated from the sediment of mangrove plant Bruguiera sexangula.</title>
        <authorList>
            <person name="Long M."/>
        </authorList>
    </citation>
    <scope>NUCLEOTIDE SEQUENCE [LARGE SCALE GENOMIC DNA]</scope>
    <source>
        <strain evidence="7 8">H12</strain>
    </source>
</reference>
<feature type="transmembrane region" description="Helical" evidence="6">
    <location>
        <begin position="57"/>
        <end position="82"/>
    </location>
</feature>
<dbReference type="Proteomes" id="UP001236500">
    <property type="component" value="Chromosome"/>
</dbReference>
<name>A0ABY8NGA2_9GAMM</name>
<evidence type="ECO:0000256" key="5">
    <source>
        <dbReference type="ARBA" id="ARBA00023136"/>
    </source>
</evidence>
<feature type="transmembrane region" description="Helical" evidence="6">
    <location>
        <begin position="159"/>
        <end position="181"/>
    </location>
</feature>
<feature type="transmembrane region" description="Helical" evidence="6">
    <location>
        <begin position="88"/>
        <end position="105"/>
    </location>
</feature>
<feature type="transmembrane region" description="Helical" evidence="6">
    <location>
        <begin position="193"/>
        <end position="210"/>
    </location>
</feature>
<gene>
    <name evidence="7" type="ORF">PVT68_03630</name>
</gene>
<proteinExistence type="predicted"/>
<evidence type="ECO:0000256" key="2">
    <source>
        <dbReference type="ARBA" id="ARBA00022475"/>
    </source>
</evidence>
<evidence type="ECO:0000256" key="4">
    <source>
        <dbReference type="ARBA" id="ARBA00022989"/>
    </source>
</evidence>
<comment type="subcellular location">
    <subcellularLocation>
        <location evidence="1">Cell membrane</location>
        <topology evidence="1">Multi-pass membrane protein</topology>
    </subcellularLocation>
</comment>
<evidence type="ECO:0000256" key="6">
    <source>
        <dbReference type="SAM" id="Phobius"/>
    </source>
</evidence>
<dbReference type="EMBL" id="CP118605">
    <property type="protein sequence ID" value="WGL17394.1"/>
    <property type="molecule type" value="Genomic_DNA"/>
</dbReference>
<evidence type="ECO:0000256" key="1">
    <source>
        <dbReference type="ARBA" id="ARBA00004651"/>
    </source>
</evidence>
<evidence type="ECO:0000313" key="7">
    <source>
        <dbReference type="EMBL" id="WGL17394.1"/>
    </source>
</evidence>
<organism evidence="7 8">
    <name type="scientific">Microbulbifer bruguierae</name>
    <dbReference type="NCBI Taxonomy" id="3029061"/>
    <lineage>
        <taxon>Bacteria</taxon>
        <taxon>Pseudomonadati</taxon>
        <taxon>Pseudomonadota</taxon>
        <taxon>Gammaproteobacteria</taxon>
        <taxon>Cellvibrionales</taxon>
        <taxon>Microbulbiferaceae</taxon>
        <taxon>Microbulbifer</taxon>
    </lineage>
</organism>
<dbReference type="RefSeq" id="WP_280321252.1">
    <property type="nucleotide sequence ID" value="NZ_CP118605.1"/>
</dbReference>
<sequence length="211" mass="22959">MLSTTVTPFHAPRPNLLEALLPIALFVFSTSITPGPNNLMMMSSGLNFGVSRSMPHFLGICLGFPAMIIAIGLGLGALFSQYPILHEIVRWVGIAYLLYLAWVIANTREIGAAEGKKPFTFLQAVAFQWVNPKGWIMAIGALAAFTTPEGTMLMEAGRIALAFILIGGPCIVIWLMFGVGLKQILTTPRYMRIFNITMGLLLAASVITMIR</sequence>
<feature type="transmembrane region" description="Helical" evidence="6">
    <location>
        <begin position="20"/>
        <end position="36"/>
    </location>
</feature>
<dbReference type="PANTHER" id="PTHR30086">
    <property type="entry name" value="ARGININE EXPORTER PROTEIN ARGO"/>
    <property type="match status" value="1"/>
</dbReference>
<feature type="transmembrane region" description="Helical" evidence="6">
    <location>
        <begin position="126"/>
        <end position="147"/>
    </location>
</feature>
<keyword evidence="8" id="KW-1185">Reference proteome</keyword>
<keyword evidence="5 6" id="KW-0472">Membrane</keyword>
<evidence type="ECO:0000256" key="3">
    <source>
        <dbReference type="ARBA" id="ARBA00022692"/>
    </source>
</evidence>
<keyword evidence="4 6" id="KW-1133">Transmembrane helix</keyword>
<protein>
    <submittedName>
        <fullName evidence="7">LysE family translocator</fullName>
    </submittedName>
</protein>
<dbReference type="InterPro" id="IPR001123">
    <property type="entry name" value="LeuE-type"/>
</dbReference>